<proteinExistence type="predicted"/>
<organism evidence="1 2">
    <name type="scientific">Candidatus Wallbacteria bacterium HGW-Wallbacteria-1</name>
    <dbReference type="NCBI Taxonomy" id="2013854"/>
    <lineage>
        <taxon>Bacteria</taxon>
        <taxon>Candidatus Walliibacteriota</taxon>
    </lineage>
</organism>
<sequence>DWTANTVTKAISGLTASTTYWFNVLVKDQAGIKVAYTTGSQATTGPATISSAVLSSDNTYMDITFSEGVYNTNGSSGALETADFSLLYTQNGDDVTAMAISSVKKNDNSTEGSASALAGGETVIRVFLSQTAGPSSGTGTVNISAQTNSIYNAVGVATLNTQNSGTKTLTDQSLIKANDPGFESYDGSTGDSTTNWEEIGTSLDTSIIASSAIKHSGNQSVEINTPATSYASRSIKSKKFSVTVGSNYTVSGWFYVDSTGGATITNFDFRMRLEWLDSGDAPLSVSGSTTGWNIAGFNTWERVLKTTQTAPVGAVTARVYIDYKEDGSDNNKAYIDDLRVTKE</sequence>
<evidence type="ECO:0000313" key="2">
    <source>
        <dbReference type="Proteomes" id="UP000233256"/>
    </source>
</evidence>
<dbReference type="InterPro" id="IPR008979">
    <property type="entry name" value="Galactose-bd-like_sf"/>
</dbReference>
<dbReference type="Gene3D" id="2.60.120.260">
    <property type="entry name" value="Galactose-binding domain-like"/>
    <property type="match status" value="1"/>
</dbReference>
<feature type="non-terminal residue" evidence="1">
    <location>
        <position position="1"/>
    </location>
</feature>
<dbReference type="AlphaFoldDB" id="A0A2N1PQR1"/>
<dbReference type="SUPFAM" id="SSF49785">
    <property type="entry name" value="Galactose-binding domain-like"/>
    <property type="match status" value="1"/>
</dbReference>
<accession>A0A2N1PQR1</accession>
<name>A0A2N1PQR1_9BACT</name>
<evidence type="ECO:0000313" key="1">
    <source>
        <dbReference type="EMBL" id="PKK90669.1"/>
    </source>
</evidence>
<dbReference type="Proteomes" id="UP000233256">
    <property type="component" value="Unassembled WGS sequence"/>
</dbReference>
<gene>
    <name evidence="1" type="ORF">CVV64_07240</name>
</gene>
<evidence type="ECO:0008006" key="3">
    <source>
        <dbReference type="Google" id="ProtNLM"/>
    </source>
</evidence>
<reference evidence="1 2" key="1">
    <citation type="journal article" date="2017" name="ISME J.">
        <title>Potential for microbial H2 and metal transformations associated with novel bacteria and archaea in deep terrestrial subsurface sediments.</title>
        <authorList>
            <person name="Hernsdorf A.W."/>
            <person name="Amano Y."/>
            <person name="Miyakawa K."/>
            <person name="Ise K."/>
            <person name="Suzuki Y."/>
            <person name="Anantharaman K."/>
            <person name="Probst A."/>
            <person name="Burstein D."/>
            <person name="Thomas B.C."/>
            <person name="Banfield J.F."/>
        </authorList>
    </citation>
    <scope>NUCLEOTIDE SEQUENCE [LARGE SCALE GENOMIC DNA]</scope>
    <source>
        <strain evidence="1">HGW-Wallbacteria-1</strain>
    </source>
</reference>
<dbReference type="EMBL" id="PGXC01000004">
    <property type="protein sequence ID" value="PKK90669.1"/>
    <property type="molecule type" value="Genomic_DNA"/>
</dbReference>
<comment type="caution">
    <text evidence="1">The sequence shown here is derived from an EMBL/GenBank/DDBJ whole genome shotgun (WGS) entry which is preliminary data.</text>
</comment>
<protein>
    <recommendedName>
        <fullName evidence="3">CBM-cenC domain-containing protein</fullName>
    </recommendedName>
</protein>